<evidence type="ECO:0000256" key="1">
    <source>
        <dbReference type="SAM" id="Phobius"/>
    </source>
</evidence>
<organism evidence="2">
    <name type="scientific">Wuchereria bancrofti</name>
    <dbReference type="NCBI Taxonomy" id="6293"/>
    <lineage>
        <taxon>Eukaryota</taxon>
        <taxon>Metazoa</taxon>
        <taxon>Ecdysozoa</taxon>
        <taxon>Nematoda</taxon>
        <taxon>Chromadorea</taxon>
        <taxon>Rhabditida</taxon>
        <taxon>Spirurina</taxon>
        <taxon>Spiruromorpha</taxon>
        <taxon>Filarioidea</taxon>
        <taxon>Onchocercidae</taxon>
        <taxon>Wuchereria</taxon>
    </lineage>
</organism>
<feature type="transmembrane region" description="Helical" evidence="1">
    <location>
        <begin position="37"/>
        <end position="55"/>
    </location>
</feature>
<dbReference type="WBParaSite" id="maker-PairedContig_1303-snap-gene-5.15-mRNA-1">
    <property type="protein sequence ID" value="maker-PairedContig_1303-snap-gene-5.15-mRNA-1"/>
    <property type="gene ID" value="maker-PairedContig_1303-snap-gene-5.15"/>
</dbReference>
<sequence length="85" mass="9910">MTNLLETLVLWQYYFDTFRYSLGAFVQSSILQENETFMGTLLVCSPLLVVSYIVIKQGNEQSPKFCEWNEPCKLLFGHSDSMRIF</sequence>
<keyword evidence="1" id="KW-0472">Membrane</keyword>
<keyword evidence="1" id="KW-1133">Transmembrane helix</keyword>
<dbReference type="AlphaFoldDB" id="A0A1I8EBS2"/>
<reference evidence="2" key="1">
    <citation type="submission" date="2016-11" db="UniProtKB">
        <authorList>
            <consortium name="WormBaseParasite"/>
        </authorList>
    </citation>
    <scope>IDENTIFICATION</scope>
    <source>
        <strain evidence="2">pt0022</strain>
    </source>
</reference>
<accession>A0A1I8EBS2</accession>
<protein>
    <submittedName>
        <fullName evidence="2">Uncharacterized protein</fullName>
    </submittedName>
</protein>
<keyword evidence="1" id="KW-0812">Transmembrane</keyword>
<evidence type="ECO:0000313" key="2">
    <source>
        <dbReference type="WBParaSite" id="maker-PairedContig_1303-snap-gene-5.15-mRNA-1"/>
    </source>
</evidence>
<name>A0A1I8EBS2_WUCBA</name>
<proteinExistence type="predicted"/>